<dbReference type="eggNOG" id="COG0419">
    <property type="taxonomic scope" value="Bacteria"/>
</dbReference>
<sequence>MRITAIHARNFLGIRAADIITATPVSLICGPNGAGKSSVQEAVRMALTGESVRVGLKKEYGQLLHDGAETGSLVVSAGAQANSIALPSGKLTAGLQQDPRLPYVLDAQRFARLDVKERRAFLFDLMGLKLGTDQVRERLVARGCDAKRIEAVLPLVRAGFDAAAKEAQTKATAAKGAWRAITSETYGAVKAGTWAAPVPTGGPAPEDLSATIAELEAEIAEASGEAGDLQRQLGEIDAAARQRAHRAGQIREVSAKAEQLPKAQDSVERAQAERDAFLPKVEALRAAAGGKVAGVPCACPECGALLQYLAGQLAAREPAQADPEAAARLPEYERSLTVLENALKSRTAERDAASAAASQLKLLQKDAAADAGDADDELRSKIEAQLKTLQDAIAGVGKELEAARGAQRAVAQAGELTTKAAQHHADVVAWEALADALGPSGIPADLLAEALDPINERLAATANLSEWFRVGIEADMTVTADGRPYALLSESEKWRADAMIAEAITQLTGLRLLVLDRADVLIGAERDRLFWWLDDLAAVDAIDTALVFMSLKTVPSGLPESITPFWIEDHEVGTVREAA</sequence>
<dbReference type="InterPro" id="IPR027417">
    <property type="entry name" value="P-loop_NTPase"/>
</dbReference>
<feature type="domain" description="Rad50/SbcC-type AAA" evidence="1">
    <location>
        <begin position="6"/>
        <end position="66"/>
    </location>
</feature>
<evidence type="ECO:0000313" key="2">
    <source>
        <dbReference type="EMBL" id="AAZ61736.1"/>
    </source>
</evidence>
<organism evidence="2">
    <name type="scientific">Cupriavidus pinatubonensis (strain JMP 134 / LMG 1197)</name>
    <name type="common">Cupriavidus necator (strain JMP 134)</name>
    <dbReference type="NCBI Taxonomy" id="264198"/>
    <lineage>
        <taxon>Bacteria</taxon>
        <taxon>Pseudomonadati</taxon>
        <taxon>Pseudomonadota</taxon>
        <taxon>Betaproteobacteria</taxon>
        <taxon>Burkholderiales</taxon>
        <taxon>Burkholderiaceae</taxon>
        <taxon>Cupriavidus</taxon>
    </lineage>
</organism>
<dbReference type="InterPro" id="IPR038729">
    <property type="entry name" value="Rad50/SbcC_AAA"/>
</dbReference>
<dbReference type="Gene3D" id="3.40.50.300">
    <property type="entry name" value="P-loop containing nucleotide triphosphate hydrolases"/>
    <property type="match status" value="1"/>
</dbReference>
<dbReference type="HOGENOM" id="CLU_469177_0_0_4"/>
<dbReference type="SUPFAM" id="SSF52540">
    <property type="entry name" value="P-loop containing nucleoside triphosphate hydrolases"/>
    <property type="match status" value="1"/>
</dbReference>
<proteinExistence type="predicted"/>
<dbReference type="KEGG" id="reu:Reut_A2374"/>
<accession>Q46YP7</accession>
<reference evidence="2" key="1">
    <citation type="submission" date="2005-08" db="EMBL/GenBank/DDBJ databases">
        <title>Complete sequence of Chromosome1 of Ralstonia eutropha JMP134.</title>
        <authorList>
            <person name="Copeland A."/>
            <person name="Lucas S."/>
            <person name="Lapidus A."/>
            <person name="Barry K."/>
            <person name="Detter J.C."/>
            <person name="Glavina T."/>
            <person name="Hammon N."/>
            <person name="Israni S."/>
            <person name="Pitluck S."/>
            <person name="Goltsman E."/>
            <person name="Martinez M."/>
            <person name="Schmutz J."/>
            <person name="Larimer F."/>
            <person name="Land M."/>
            <person name="Lykidis A."/>
            <person name="Richardson P."/>
        </authorList>
    </citation>
    <scope>NUCLEOTIDE SEQUENCE</scope>
    <source>
        <strain evidence="2">JMP134</strain>
    </source>
</reference>
<gene>
    <name evidence="2" type="ordered locus">Reut_A2374</name>
</gene>
<dbReference type="Pfam" id="PF13476">
    <property type="entry name" value="AAA_23"/>
    <property type="match status" value="1"/>
</dbReference>
<dbReference type="GO" id="GO:0016887">
    <property type="term" value="F:ATP hydrolysis activity"/>
    <property type="evidence" value="ECO:0007669"/>
    <property type="project" value="InterPro"/>
</dbReference>
<dbReference type="GO" id="GO:0006302">
    <property type="term" value="P:double-strand break repair"/>
    <property type="evidence" value="ECO:0007669"/>
    <property type="project" value="InterPro"/>
</dbReference>
<dbReference type="AlphaFoldDB" id="Q46YP7"/>
<dbReference type="PANTHER" id="PTHR32114:SF2">
    <property type="entry name" value="ABC TRANSPORTER ABCH.3"/>
    <property type="match status" value="1"/>
</dbReference>
<dbReference type="STRING" id="264198.Reut_A2374"/>
<name>Q46YP7_CUPPJ</name>
<dbReference type="EMBL" id="CP000090">
    <property type="protein sequence ID" value="AAZ61736.1"/>
    <property type="molecule type" value="Genomic_DNA"/>
</dbReference>
<protein>
    <recommendedName>
        <fullName evidence="1">Rad50/SbcC-type AAA domain-containing protein</fullName>
    </recommendedName>
</protein>
<dbReference type="PANTHER" id="PTHR32114">
    <property type="entry name" value="ABC TRANSPORTER ABCH.3"/>
    <property type="match status" value="1"/>
</dbReference>
<evidence type="ECO:0000259" key="1">
    <source>
        <dbReference type="Pfam" id="PF13476"/>
    </source>
</evidence>
<dbReference type="OrthoDB" id="9815944at2"/>